<accession>A0ABN7V6D7</accession>
<dbReference type="InterPro" id="IPR001245">
    <property type="entry name" value="Ser-Thr/Tyr_kinase_cat_dom"/>
</dbReference>
<dbReference type="EMBL" id="CAJVQB010010109">
    <property type="protein sequence ID" value="CAG8736699.1"/>
    <property type="molecule type" value="Genomic_DNA"/>
</dbReference>
<evidence type="ECO:0000256" key="5">
    <source>
        <dbReference type="RuleBase" id="RU361277"/>
    </source>
</evidence>
<dbReference type="InterPro" id="IPR011032">
    <property type="entry name" value="GroES-like_sf"/>
</dbReference>
<evidence type="ECO:0000256" key="1">
    <source>
        <dbReference type="ARBA" id="ARBA00001947"/>
    </source>
</evidence>
<sequence length="780" mass="88199">MGNECTKIRKSEKNPKMLRWYLINEECDIAQLNAPETGLNKQYNYMLKQIKESNRLNKDEKEAAEKNIAFMRDRENLIRLKEVTYTCKKCGKSGYTELFCEHCVRKYLKDNFSKCKSGNEIIDKAIQEAQINLPFPRYIIEWIPYTDFEKIEYKTKGGFATISTAIWKKGVIMSFNSEKQEFERGEPGIVILKNLSNGKNIDESSKGYTVATCYGITRDPNTGDYILVLANYEQDLKSYIRNSYDKITWKETYQIFYNISEDIYNMHKDGLVHCDLHGGNILKSKGNLFQISDFGVSGPVNKERTLIYGMAPFIAPEVLKNKKYTTKSDIYSIGMLMYYVAVGQIPLECTGNQTLNLEILNGRRPPMPDGLPQNFQKVMKLCWDENPDKRPSAEDLYYFFLSEYETESKNPTVKNVTFPDNITTNIFEGESTLFPTMPQKISEGDEDIEVEITHCGICGSDLHTMKSDWRPTLYPGILFEFLNLGFFFTIVGELNPIIIAILGHEIVGNVLEIGSKVVDFKIGNRVGIGCQCNAGYDQLCAKKVFTYNDMWKDAEGVPTKYQAQGGYADKIRAHSSFVFHIPTEISSAEACPLLCAGLSTFAPLRRHNVGREHKVGIAGIGGLGHLAIQWAAKMGAEVTAISHSSQKRDEAIKLGATHFLNILDPNDVKKFTRSLDIILSTSCSSNTDWSKYMNFIKNHGTLILIGLPEAPLQIPVFAFMRFVKVEGSLTGGRKDIKDMLAFAAKHNVRPWIQIVPMKDVNEGIKIVLNGGARYRVVLEN</sequence>
<name>A0ABN7V6D7_GIGMA</name>
<dbReference type="CDD" id="cd05283">
    <property type="entry name" value="CAD1"/>
    <property type="match status" value="1"/>
</dbReference>
<proteinExistence type="inferred from homology"/>
<dbReference type="Gene3D" id="3.90.180.10">
    <property type="entry name" value="Medium-chain alcohol dehydrogenases, catalytic domain"/>
    <property type="match status" value="1"/>
</dbReference>
<evidence type="ECO:0000256" key="4">
    <source>
        <dbReference type="ARBA" id="ARBA00023002"/>
    </source>
</evidence>
<dbReference type="PROSITE" id="PS00059">
    <property type="entry name" value="ADH_ZINC"/>
    <property type="match status" value="1"/>
</dbReference>
<evidence type="ECO:0000313" key="8">
    <source>
        <dbReference type="Proteomes" id="UP000789901"/>
    </source>
</evidence>
<dbReference type="SUPFAM" id="SSF51735">
    <property type="entry name" value="NAD(P)-binding Rossmann-fold domains"/>
    <property type="match status" value="1"/>
</dbReference>
<dbReference type="SUPFAM" id="SSF50129">
    <property type="entry name" value="GroES-like"/>
    <property type="match status" value="1"/>
</dbReference>
<gene>
    <name evidence="7" type="ORF">GMARGA_LOCUS14940</name>
</gene>
<protein>
    <submittedName>
        <fullName evidence="7">24992_t:CDS:1</fullName>
    </submittedName>
</protein>
<evidence type="ECO:0000313" key="7">
    <source>
        <dbReference type="EMBL" id="CAG8736699.1"/>
    </source>
</evidence>
<comment type="similarity">
    <text evidence="5">Belongs to the zinc-containing alcohol dehydrogenase family.</text>
</comment>
<dbReference type="InterPro" id="IPR013149">
    <property type="entry name" value="ADH-like_C"/>
</dbReference>
<evidence type="ECO:0000259" key="6">
    <source>
        <dbReference type="PROSITE" id="PS50011"/>
    </source>
</evidence>
<dbReference type="Gene3D" id="3.40.50.720">
    <property type="entry name" value="NAD(P)-binding Rossmann-like Domain"/>
    <property type="match status" value="1"/>
</dbReference>
<dbReference type="Pfam" id="PF07714">
    <property type="entry name" value="PK_Tyr_Ser-Thr"/>
    <property type="match status" value="1"/>
</dbReference>
<keyword evidence="8" id="KW-1185">Reference proteome</keyword>
<comment type="caution">
    <text evidence="7">The sequence shown here is derived from an EMBL/GenBank/DDBJ whole genome shotgun (WGS) entry which is preliminary data.</text>
</comment>
<evidence type="ECO:0000256" key="3">
    <source>
        <dbReference type="ARBA" id="ARBA00022833"/>
    </source>
</evidence>
<dbReference type="InterPro" id="IPR011009">
    <property type="entry name" value="Kinase-like_dom_sf"/>
</dbReference>
<dbReference type="InterPro" id="IPR000719">
    <property type="entry name" value="Prot_kinase_dom"/>
</dbReference>
<dbReference type="Pfam" id="PF08240">
    <property type="entry name" value="ADH_N"/>
    <property type="match status" value="1"/>
</dbReference>
<dbReference type="Pfam" id="PF00107">
    <property type="entry name" value="ADH_zinc_N"/>
    <property type="match status" value="1"/>
</dbReference>
<keyword evidence="4" id="KW-0560">Oxidoreductase</keyword>
<dbReference type="Gene3D" id="1.10.510.10">
    <property type="entry name" value="Transferase(Phosphotransferase) domain 1"/>
    <property type="match status" value="1"/>
</dbReference>
<dbReference type="Proteomes" id="UP000789901">
    <property type="component" value="Unassembled WGS sequence"/>
</dbReference>
<dbReference type="PROSITE" id="PS50011">
    <property type="entry name" value="PROTEIN_KINASE_DOM"/>
    <property type="match status" value="1"/>
</dbReference>
<feature type="domain" description="Protein kinase" evidence="6">
    <location>
        <begin position="148"/>
        <end position="400"/>
    </location>
</feature>
<comment type="cofactor">
    <cofactor evidence="1 5">
        <name>Zn(2+)</name>
        <dbReference type="ChEBI" id="CHEBI:29105"/>
    </cofactor>
</comment>
<dbReference type="InterPro" id="IPR047109">
    <property type="entry name" value="CAD-like"/>
</dbReference>
<dbReference type="InterPro" id="IPR002328">
    <property type="entry name" value="ADH_Zn_CS"/>
</dbReference>
<dbReference type="SUPFAM" id="SSF56112">
    <property type="entry name" value="Protein kinase-like (PK-like)"/>
    <property type="match status" value="1"/>
</dbReference>
<reference evidence="7 8" key="1">
    <citation type="submission" date="2021-06" db="EMBL/GenBank/DDBJ databases">
        <authorList>
            <person name="Kallberg Y."/>
            <person name="Tangrot J."/>
            <person name="Rosling A."/>
        </authorList>
    </citation>
    <scope>NUCLEOTIDE SEQUENCE [LARGE SCALE GENOMIC DNA]</scope>
    <source>
        <strain evidence="7 8">120-4 pot B 10/14</strain>
    </source>
</reference>
<keyword evidence="3 5" id="KW-0862">Zinc</keyword>
<dbReference type="PANTHER" id="PTHR42683">
    <property type="entry name" value="ALDEHYDE REDUCTASE"/>
    <property type="match status" value="1"/>
</dbReference>
<organism evidence="7 8">
    <name type="scientific">Gigaspora margarita</name>
    <dbReference type="NCBI Taxonomy" id="4874"/>
    <lineage>
        <taxon>Eukaryota</taxon>
        <taxon>Fungi</taxon>
        <taxon>Fungi incertae sedis</taxon>
        <taxon>Mucoromycota</taxon>
        <taxon>Glomeromycotina</taxon>
        <taxon>Glomeromycetes</taxon>
        <taxon>Diversisporales</taxon>
        <taxon>Gigasporaceae</taxon>
        <taxon>Gigaspora</taxon>
    </lineage>
</organism>
<evidence type="ECO:0000256" key="2">
    <source>
        <dbReference type="ARBA" id="ARBA00022723"/>
    </source>
</evidence>
<dbReference type="InterPro" id="IPR013154">
    <property type="entry name" value="ADH-like_N"/>
</dbReference>
<keyword evidence="2 5" id="KW-0479">Metal-binding</keyword>
<dbReference type="InterPro" id="IPR036291">
    <property type="entry name" value="NAD(P)-bd_dom_sf"/>
</dbReference>